<evidence type="ECO:0000313" key="2">
    <source>
        <dbReference type="EMBL" id="OPA73999.1"/>
    </source>
</evidence>
<proteinExistence type="predicted"/>
<dbReference type="Gene3D" id="3.10.450.390">
    <property type="entry name" value="Protein of unknown function DUF3889"/>
    <property type="match status" value="1"/>
</dbReference>
<evidence type="ECO:0000256" key="1">
    <source>
        <dbReference type="SAM" id="SignalP"/>
    </source>
</evidence>
<dbReference type="EMBL" id="MSZX01000013">
    <property type="protein sequence ID" value="OPA73999.1"/>
    <property type="molecule type" value="Genomic_DNA"/>
</dbReference>
<dbReference type="Proteomes" id="UP000190188">
    <property type="component" value="Unassembled WGS sequence"/>
</dbReference>
<reference evidence="2 3" key="1">
    <citation type="submission" date="2017-01" db="EMBL/GenBank/DDBJ databases">
        <title>Genome analysis of Paenibacillus selenitrireducens ES3-24.</title>
        <authorList>
            <person name="Xu D."/>
            <person name="Yao R."/>
            <person name="Zheng S."/>
        </authorList>
    </citation>
    <scope>NUCLEOTIDE SEQUENCE [LARGE SCALE GENOMIC DNA]</scope>
    <source>
        <strain evidence="2 3">ES3-24</strain>
    </source>
</reference>
<evidence type="ECO:0000313" key="3">
    <source>
        <dbReference type="Proteomes" id="UP000190188"/>
    </source>
</evidence>
<dbReference type="InterPro" id="IPR024987">
    <property type="entry name" value="DUF3889"/>
</dbReference>
<feature type="signal peptide" evidence="1">
    <location>
        <begin position="1"/>
        <end position="23"/>
    </location>
</feature>
<sequence length="104" mass="11998">MRRLTLLFLALFLFSSLTVSVGAEPHYAKWGTLAVAETQKRYHANIIDYKYMGRTEIMAKKSEEKFKLWLKSKDGHEFGVFVTVQYDPSTDAIQTIQFKVSDQS</sequence>
<dbReference type="STRING" id="1324314.BVG16_26500"/>
<comment type="caution">
    <text evidence="2">The sequence shown here is derived from an EMBL/GenBank/DDBJ whole genome shotgun (WGS) entry which is preliminary data.</text>
</comment>
<keyword evidence="3" id="KW-1185">Reference proteome</keyword>
<dbReference type="AlphaFoldDB" id="A0A1T2X2B7"/>
<dbReference type="Pfam" id="PF13028">
    <property type="entry name" value="DUF3889"/>
    <property type="match status" value="1"/>
</dbReference>
<accession>A0A1T2X2B7</accession>
<evidence type="ECO:0008006" key="4">
    <source>
        <dbReference type="Google" id="ProtNLM"/>
    </source>
</evidence>
<keyword evidence="1" id="KW-0732">Signal</keyword>
<protein>
    <recommendedName>
        <fullName evidence="4">DUF3889 domain-containing protein</fullName>
    </recommendedName>
</protein>
<organism evidence="2 3">
    <name type="scientific">Paenibacillus selenitireducens</name>
    <dbReference type="NCBI Taxonomy" id="1324314"/>
    <lineage>
        <taxon>Bacteria</taxon>
        <taxon>Bacillati</taxon>
        <taxon>Bacillota</taxon>
        <taxon>Bacilli</taxon>
        <taxon>Bacillales</taxon>
        <taxon>Paenibacillaceae</taxon>
        <taxon>Paenibacillus</taxon>
    </lineage>
</organism>
<feature type="chain" id="PRO_5039069154" description="DUF3889 domain-containing protein" evidence="1">
    <location>
        <begin position="24"/>
        <end position="104"/>
    </location>
</feature>
<gene>
    <name evidence="2" type="ORF">BVG16_26500</name>
</gene>
<dbReference type="OrthoDB" id="2377048at2"/>
<name>A0A1T2X2B7_9BACL</name>